<evidence type="ECO:0000256" key="1">
    <source>
        <dbReference type="SAM" id="MobiDB-lite"/>
    </source>
</evidence>
<gene>
    <name evidence="2" type="ORF">RMAR1173_LOCUS2020</name>
</gene>
<proteinExistence type="predicted"/>
<protein>
    <submittedName>
        <fullName evidence="2">Uncharacterized protein</fullName>
    </submittedName>
</protein>
<dbReference type="EMBL" id="HBHJ01003172">
    <property type="protein sequence ID" value="CAD9664212.1"/>
    <property type="molecule type" value="Transcribed_RNA"/>
</dbReference>
<feature type="region of interest" description="Disordered" evidence="1">
    <location>
        <begin position="248"/>
        <end position="299"/>
    </location>
</feature>
<name>A0A7S2W2B5_9STRA</name>
<accession>A0A7S2W2B5</accession>
<feature type="region of interest" description="Disordered" evidence="1">
    <location>
        <begin position="1"/>
        <end position="41"/>
    </location>
</feature>
<feature type="compositionally biased region" description="Polar residues" evidence="1">
    <location>
        <begin position="248"/>
        <end position="260"/>
    </location>
</feature>
<sequence length="345" mass="34684">MEDEFGDFGSSSDPGISSGAGYSNGTHPMPTPPTGPMAVEGGSSVRAATMDFSPAAQALTSRAVPIFLSIFHPPAGKVAPLSSTHFDRTAALDLILLPQAGDEQLAALAAVQEAHVADCIIPSAVLSSTLKALGVETTTSLGKPVTPFGGPPGIGKISWPDRPGDPTLGSLPAATVPTFSPFDSGVDLLQPTKTAPAPAAPVLQGAAQPPSSGDLLGASSAAPLDVAPSMALAGGVSSADLDLFGLSTSSVSTPSGDQPQSPAPPTHDLTSEIFKSLGISNSDGGDKGAGVSRPQLAPHEEDKTALKSLGKHLSARAVELLKQLPDLSFMTSPTLVTPPLAEEQL</sequence>
<reference evidence="2" key="1">
    <citation type="submission" date="2021-01" db="EMBL/GenBank/DDBJ databases">
        <authorList>
            <person name="Corre E."/>
            <person name="Pelletier E."/>
            <person name="Niang G."/>
            <person name="Scheremetjew M."/>
            <person name="Finn R."/>
            <person name="Kale V."/>
            <person name="Holt S."/>
            <person name="Cochrane G."/>
            <person name="Meng A."/>
            <person name="Brown T."/>
            <person name="Cohen L."/>
        </authorList>
    </citation>
    <scope>NUCLEOTIDE SEQUENCE</scope>
    <source>
        <strain evidence="2">CCMP1243</strain>
    </source>
</reference>
<organism evidence="2">
    <name type="scientific">Rhizochromulina marina</name>
    <dbReference type="NCBI Taxonomy" id="1034831"/>
    <lineage>
        <taxon>Eukaryota</taxon>
        <taxon>Sar</taxon>
        <taxon>Stramenopiles</taxon>
        <taxon>Ochrophyta</taxon>
        <taxon>Dictyochophyceae</taxon>
        <taxon>Rhizochromulinales</taxon>
        <taxon>Rhizochromulina</taxon>
    </lineage>
</organism>
<feature type="region of interest" description="Disordered" evidence="1">
    <location>
        <begin position="144"/>
        <end position="176"/>
    </location>
</feature>
<dbReference type="AlphaFoldDB" id="A0A7S2W2B5"/>
<feature type="compositionally biased region" description="Polar residues" evidence="1">
    <location>
        <begin position="9"/>
        <end position="24"/>
    </location>
</feature>
<evidence type="ECO:0000313" key="2">
    <source>
        <dbReference type="EMBL" id="CAD9664212.1"/>
    </source>
</evidence>